<dbReference type="Gene3D" id="3.40.50.12780">
    <property type="entry name" value="N-terminal domain of ligase-like"/>
    <property type="match status" value="1"/>
</dbReference>
<reference evidence="2 3" key="1">
    <citation type="submission" date="2019-08" db="EMBL/GenBank/DDBJ databases">
        <title>Complete genome sequence of Candidatus Uab amorphum.</title>
        <authorList>
            <person name="Shiratori T."/>
            <person name="Suzuki S."/>
            <person name="Kakizawa Y."/>
            <person name="Ishida K."/>
        </authorList>
    </citation>
    <scope>NUCLEOTIDE SEQUENCE [LARGE SCALE GENOMIC DNA]</scope>
    <source>
        <strain evidence="2 3">SRT547</strain>
    </source>
</reference>
<dbReference type="AlphaFoldDB" id="A0A5S9IT50"/>
<evidence type="ECO:0000313" key="3">
    <source>
        <dbReference type="Proteomes" id="UP000326354"/>
    </source>
</evidence>
<dbReference type="OrthoDB" id="5479867at2"/>
<dbReference type="InterPro" id="IPR042099">
    <property type="entry name" value="ANL_N_sf"/>
</dbReference>
<protein>
    <submittedName>
        <fullName evidence="2">Acetyl-coenzyme A synthetase</fullName>
    </submittedName>
</protein>
<organism evidence="2 3">
    <name type="scientific">Uabimicrobium amorphum</name>
    <dbReference type="NCBI Taxonomy" id="2596890"/>
    <lineage>
        <taxon>Bacteria</taxon>
        <taxon>Pseudomonadati</taxon>
        <taxon>Planctomycetota</taxon>
        <taxon>Candidatus Uabimicrobiia</taxon>
        <taxon>Candidatus Uabimicrobiales</taxon>
        <taxon>Candidatus Uabimicrobiaceae</taxon>
        <taxon>Candidatus Uabimicrobium</taxon>
    </lineage>
</organism>
<dbReference type="Pfam" id="PF00501">
    <property type="entry name" value="AMP-binding"/>
    <property type="match status" value="1"/>
</dbReference>
<dbReference type="EMBL" id="AP019860">
    <property type="protein sequence ID" value="BBM86660.1"/>
    <property type="molecule type" value="Genomic_DNA"/>
</dbReference>
<evidence type="ECO:0000259" key="1">
    <source>
        <dbReference type="Pfam" id="PF00501"/>
    </source>
</evidence>
<name>A0A5S9IT50_UABAM</name>
<dbReference type="Proteomes" id="UP000326354">
    <property type="component" value="Chromosome"/>
</dbReference>
<dbReference type="KEGG" id="uam:UABAM_05046"/>
<sequence>MQKFPKFSSNTWLEDSYTKPKDFWQELFSVENKRFSAHSCPFNGYNFYYDLVLRHTSNKKKVAFYYYNQKWQQLSYYNLHMQVEHLALQWRSSGVKAGSIMCIVLPMGPKLVVAIMTALKLGLIFSVLVPQGQAFIMNRLTNLTPEHIFTNKIFHLWLKDFKEQILPDDVEVQGQFDFSAHIYKSGEALGMFFSSVRKDCTQPIPLLCDQAYLYALRDGLLTFALHKQQHFVDSEVDFFQYQPYLLLMSLLFGRSYVYLQINQVKEQPKLLNTYKNSLLFIPRKLRELLLEAPKVKLKNCTLWVKSAIESIDLARWIQFSSELKLQEVECCNIVAEAAWGGCVLASRRKDLLNIELQPCAGVPWKMENLSEEVINSSVGFFVAEGMNKGDGSLGSLLLMKNQTYWRYTMTDFPSRSGFTWPIEEVISMVEELDFVYACSFAISLEIELGQQYSYILVIFTGVKTKKMLSENKNKWTQEIKNVINLQLGSNYLPNTIEFFPLVPHKKEEKTDHKWCQGQFFSKKLHFKMNNKTFDLLANIQELAYQRCDEK</sequence>
<proteinExistence type="predicted"/>
<feature type="domain" description="AMP-dependent synthetase/ligase" evidence="1">
    <location>
        <begin position="58"/>
        <end position="134"/>
    </location>
</feature>
<accession>A0A5S9IT50</accession>
<keyword evidence="3" id="KW-1185">Reference proteome</keyword>
<dbReference type="RefSeq" id="WP_151970706.1">
    <property type="nucleotide sequence ID" value="NZ_AP019860.1"/>
</dbReference>
<dbReference type="SUPFAM" id="SSF56801">
    <property type="entry name" value="Acetyl-CoA synthetase-like"/>
    <property type="match status" value="1"/>
</dbReference>
<dbReference type="InterPro" id="IPR000873">
    <property type="entry name" value="AMP-dep_synth/lig_dom"/>
</dbReference>
<evidence type="ECO:0000313" key="2">
    <source>
        <dbReference type="EMBL" id="BBM86660.1"/>
    </source>
</evidence>
<gene>
    <name evidence="2" type="ORF">UABAM_05046</name>
</gene>